<feature type="transmembrane region" description="Helical" evidence="8">
    <location>
        <begin position="121"/>
        <end position="143"/>
    </location>
</feature>
<evidence type="ECO:0000256" key="3">
    <source>
        <dbReference type="ARBA" id="ARBA00022989"/>
    </source>
</evidence>
<reference evidence="10 12" key="1">
    <citation type="journal article" date="2014" name="BMC Genomics">
        <title>Genome sequence of Anopheles sinensis provides insight into genetics basis of mosquito competence for malaria parasites.</title>
        <authorList>
            <person name="Zhou D."/>
            <person name="Zhang D."/>
            <person name="Ding G."/>
            <person name="Shi L."/>
            <person name="Hou Q."/>
            <person name="Ye Y."/>
            <person name="Xu Y."/>
            <person name="Zhou H."/>
            <person name="Xiong C."/>
            <person name="Li S."/>
            <person name="Yu J."/>
            <person name="Hong S."/>
            <person name="Yu X."/>
            <person name="Zou P."/>
            <person name="Chen C."/>
            <person name="Chang X."/>
            <person name="Wang W."/>
            <person name="Lv Y."/>
            <person name="Sun Y."/>
            <person name="Ma L."/>
            <person name="Shen B."/>
            <person name="Zhu C."/>
        </authorList>
    </citation>
    <scope>NUCLEOTIDE SEQUENCE [LARGE SCALE GENOMIC DNA]</scope>
</reference>
<evidence type="ECO:0000313" key="12">
    <source>
        <dbReference type="Proteomes" id="UP000030765"/>
    </source>
</evidence>
<dbReference type="InterPro" id="IPR045866">
    <property type="entry name" value="FAM210A/B-like"/>
</dbReference>
<dbReference type="Proteomes" id="UP000030765">
    <property type="component" value="Unassembled WGS sequence"/>
</dbReference>
<evidence type="ECO:0000313" key="11">
    <source>
        <dbReference type="EnsemblMetazoa" id="ASIC005501-PA"/>
    </source>
</evidence>
<dbReference type="STRING" id="74873.A0A084VJP6"/>
<dbReference type="PANTHER" id="PTHR21377">
    <property type="entry name" value="PROTEIN FAM210B, MITOCHONDRIAL"/>
    <property type="match status" value="1"/>
</dbReference>
<feature type="compositionally biased region" description="Polar residues" evidence="7">
    <location>
        <begin position="287"/>
        <end position="299"/>
    </location>
</feature>
<dbReference type="EMBL" id="KE524901">
    <property type="protein sequence ID" value="KFB38190.1"/>
    <property type="molecule type" value="Genomic_DNA"/>
</dbReference>
<keyword evidence="12" id="KW-1185">Reference proteome</keyword>
<dbReference type="VEuPathDB" id="VectorBase:ASIC005501"/>
<dbReference type="InterPro" id="IPR009688">
    <property type="entry name" value="FAM210A/B-like_dom"/>
</dbReference>
<feature type="region of interest" description="Disordered" evidence="7">
    <location>
        <begin position="284"/>
        <end position="313"/>
    </location>
</feature>
<organism evidence="10">
    <name type="scientific">Anopheles sinensis</name>
    <name type="common">Mosquito</name>
    <dbReference type="NCBI Taxonomy" id="74873"/>
    <lineage>
        <taxon>Eukaryota</taxon>
        <taxon>Metazoa</taxon>
        <taxon>Ecdysozoa</taxon>
        <taxon>Arthropoda</taxon>
        <taxon>Hexapoda</taxon>
        <taxon>Insecta</taxon>
        <taxon>Pterygota</taxon>
        <taxon>Neoptera</taxon>
        <taxon>Endopterygota</taxon>
        <taxon>Diptera</taxon>
        <taxon>Nematocera</taxon>
        <taxon>Culicoidea</taxon>
        <taxon>Culicidae</taxon>
        <taxon>Anophelinae</taxon>
        <taxon>Anopheles</taxon>
    </lineage>
</organism>
<dbReference type="OrthoDB" id="5874039at2759"/>
<evidence type="ECO:0000256" key="7">
    <source>
        <dbReference type="SAM" id="MobiDB-lite"/>
    </source>
</evidence>
<dbReference type="GO" id="GO:0005739">
    <property type="term" value="C:mitochondrion"/>
    <property type="evidence" value="ECO:0007669"/>
    <property type="project" value="TreeGrafter"/>
</dbReference>
<evidence type="ECO:0000256" key="8">
    <source>
        <dbReference type="SAM" id="Phobius"/>
    </source>
</evidence>
<evidence type="ECO:0000259" key="9">
    <source>
        <dbReference type="Pfam" id="PF06916"/>
    </source>
</evidence>
<dbReference type="EnsemblMetazoa" id="ASIC005501-RA">
    <property type="protein sequence ID" value="ASIC005501-PA"/>
    <property type="gene ID" value="ASIC005501"/>
</dbReference>
<evidence type="ECO:0000313" key="10">
    <source>
        <dbReference type="EMBL" id="KFB38190.1"/>
    </source>
</evidence>
<keyword evidence="5 8" id="KW-0472">Membrane</keyword>
<feature type="coiled-coil region" evidence="6">
    <location>
        <begin position="216"/>
        <end position="247"/>
    </location>
</feature>
<dbReference type="EMBL" id="ATLV01013833">
    <property type="status" value="NOT_ANNOTATED_CDS"/>
    <property type="molecule type" value="Genomic_DNA"/>
</dbReference>
<dbReference type="AlphaFoldDB" id="A0A084VJP6"/>
<dbReference type="GO" id="GO:0016020">
    <property type="term" value="C:membrane"/>
    <property type="evidence" value="ECO:0007669"/>
    <property type="project" value="UniProtKB-SubCell"/>
</dbReference>
<feature type="domain" description="DUF1279" evidence="9">
    <location>
        <begin position="113"/>
        <end position="198"/>
    </location>
</feature>
<evidence type="ECO:0000256" key="1">
    <source>
        <dbReference type="ARBA" id="ARBA00004167"/>
    </source>
</evidence>
<sequence length="313" mass="35549">MGLGMIQRTAFGACKMYTSSPVKLINLAQRYHWSSAFTRPASSGTLQVPWRYSNDRYSPKYLAPSSIPLKDAPARPFSIGDWRYLQKRDQLPNEQESIASSSPTPEKLGLFARFKKMYKEYWYVLVPVHCVTSVMWFGGFYYASTSGVDVIAILESMGVSETLINPVRDSSLGHIAIAYLLYKIATPARYTVTLGGTTVSIKYLEQWGYIKPMPNKAQLVQMYKDKKENIQEKIAEKRLDFQEKMAEKKLDIQEKIAEKKLDIQEKIAVKKQDFQDRKQQLAEKKNTLMNDIKSGTSVKSPPEPAASSVTESK</sequence>
<name>A0A084VJP6_ANOSI</name>
<keyword evidence="3 8" id="KW-1133">Transmembrane helix</keyword>
<proteinExistence type="predicted"/>
<reference evidence="11" key="2">
    <citation type="submission" date="2020-05" db="UniProtKB">
        <authorList>
            <consortium name="EnsemblMetazoa"/>
        </authorList>
    </citation>
    <scope>IDENTIFICATION</scope>
</reference>
<accession>A0A084VJP6</accession>
<keyword evidence="4 6" id="KW-0175">Coiled coil</keyword>
<protein>
    <submittedName>
        <fullName evidence="10">AGAP003463-PA-like protein</fullName>
    </submittedName>
</protein>
<dbReference type="Pfam" id="PF06916">
    <property type="entry name" value="FAM210A-B_dom"/>
    <property type="match status" value="1"/>
</dbReference>
<evidence type="ECO:0000256" key="5">
    <source>
        <dbReference type="ARBA" id="ARBA00023136"/>
    </source>
</evidence>
<evidence type="ECO:0000256" key="2">
    <source>
        <dbReference type="ARBA" id="ARBA00022692"/>
    </source>
</evidence>
<dbReference type="PANTHER" id="PTHR21377:SF1">
    <property type="entry name" value="PROTEIN FAM210A"/>
    <property type="match status" value="1"/>
</dbReference>
<evidence type="ECO:0000256" key="6">
    <source>
        <dbReference type="SAM" id="Coils"/>
    </source>
</evidence>
<gene>
    <name evidence="10" type="ORF">ZHAS_00005501</name>
</gene>
<dbReference type="OMA" id="TSVMWFG"/>
<evidence type="ECO:0000256" key="4">
    <source>
        <dbReference type="ARBA" id="ARBA00023054"/>
    </source>
</evidence>
<comment type="subcellular location">
    <subcellularLocation>
        <location evidence="1">Membrane</location>
        <topology evidence="1">Single-pass membrane protein</topology>
    </subcellularLocation>
</comment>
<keyword evidence="2 8" id="KW-0812">Transmembrane</keyword>
<dbReference type="VEuPathDB" id="VectorBase:ASIS018578"/>